<protein>
    <submittedName>
        <fullName evidence="6">LysR family transcriptional regulator</fullName>
    </submittedName>
</protein>
<comment type="similarity">
    <text evidence="1">Belongs to the LysR transcriptional regulatory family.</text>
</comment>
<reference evidence="6 7" key="1">
    <citation type="submission" date="2019-09" db="EMBL/GenBank/DDBJ databases">
        <title>Nitrincola iocasae sp. nov., a bacterium isolated from the sediment collected at a cold seep field in South China Sea.</title>
        <authorList>
            <person name="Zhang H."/>
            <person name="Wang H."/>
            <person name="Li C."/>
        </authorList>
    </citation>
    <scope>NUCLEOTIDE SEQUENCE [LARGE SCALE GENOMIC DNA]</scope>
    <source>
        <strain evidence="6 7">KXZD1103</strain>
    </source>
</reference>
<dbReference type="PRINTS" id="PR00039">
    <property type="entry name" value="HTHLYSR"/>
</dbReference>
<gene>
    <name evidence="6" type="ORF">F5I99_12325</name>
</gene>
<evidence type="ECO:0000313" key="6">
    <source>
        <dbReference type="EMBL" id="QEW07228.1"/>
    </source>
</evidence>
<dbReference type="Pfam" id="PF03466">
    <property type="entry name" value="LysR_substrate"/>
    <property type="match status" value="1"/>
</dbReference>
<dbReference type="GO" id="GO:0003700">
    <property type="term" value="F:DNA-binding transcription factor activity"/>
    <property type="evidence" value="ECO:0007669"/>
    <property type="project" value="InterPro"/>
</dbReference>
<dbReference type="Gene3D" id="3.40.190.10">
    <property type="entry name" value="Periplasmic binding protein-like II"/>
    <property type="match status" value="2"/>
</dbReference>
<evidence type="ECO:0000256" key="4">
    <source>
        <dbReference type="ARBA" id="ARBA00023163"/>
    </source>
</evidence>
<dbReference type="InterPro" id="IPR050389">
    <property type="entry name" value="LysR-type_TF"/>
</dbReference>
<dbReference type="PANTHER" id="PTHR30118:SF15">
    <property type="entry name" value="TRANSCRIPTIONAL REGULATORY PROTEIN"/>
    <property type="match status" value="1"/>
</dbReference>
<dbReference type="InterPro" id="IPR036388">
    <property type="entry name" value="WH-like_DNA-bd_sf"/>
</dbReference>
<dbReference type="Proteomes" id="UP000325606">
    <property type="component" value="Chromosome"/>
</dbReference>
<dbReference type="PROSITE" id="PS50931">
    <property type="entry name" value="HTH_LYSR"/>
    <property type="match status" value="1"/>
</dbReference>
<keyword evidence="7" id="KW-1185">Reference proteome</keyword>
<dbReference type="CDD" id="cd08417">
    <property type="entry name" value="PBP2_Nitroaromatics_like"/>
    <property type="match status" value="1"/>
</dbReference>
<evidence type="ECO:0000313" key="7">
    <source>
        <dbReference type="Proteomes" id="UP000325606"/>
    </source>
</evidence>
<feature type="domain" description="HTH lysR-type" evidence="5">
    <location>
        <begin position="9"/>
        <end position="66"/>
    </location>
</feature>
<name>A0A5J6LFL3_9GAMM</name>
<proteinExistence type="inferred from homology"/>
<dbReference type="Pfam" id="PF00126">
    <property type="entry name" value="HTH_1"/>
    <property type="match status" value="1"/>
</dbReference>
<evidence type="ECO:0000256" key="3">
    <source>
        <dbReference type="ARBA" id="ARBA00023125"/>
    </source>
</evidence>
<dbReference type="EMBL" id="CP044222">
    <property type="protein sequence ID" value="QEW07228.1"/>
    <property type="molecule type" value="Genomic_DNA"/>
</dbReference>
<dbReference type="InterPro" id="IPR005119">
    <property type="entry name" value="LysR_subst-bd"/>
</dbReference>
<dbReference type="SUPFAM" id="SSF53850">
    <property type="entry name" value="Periplasmic binding protein-like II"/>
    <property type="match status" value="1"/>
</dbReference>
<dbReference type="SUPFAM" id="SSF46785">
    <property type="entry name" value="Winged helix' DNA-binding domain"/>
    <property type="match status" value="1"/>
</dbReference>
<keyword evidence="3" id="KW-0238">DNA-binding</keyword>
<keyword evidence="2" id="KW-0805">Transcription regulation</keyword>
<evidence type="ECO:0000256" key="1">
    <source>
        <dbReference type="ARBA" id="ARBA00009437"/>
    </source>
</evidence>
<sequence length="312" mass="35380">MHEVNINKIDLNLLLLLDRLLTERHITRAATSLNMSQPALSRALARLRKIFNDPLLVRTSQGYDLSARAKQIQPELGEILIALESLVQQPVFDPAADNGLIKVTGLDLELALYLPQLMQRMRERAPGMHLEIVKQEDDSFAMLDRNDVHFSLSGLEPSASTGTLHRILLDNMSAVCLMSRNHPLADQPLTPENYANAAHGLVSITGRGPGYMDRVLEKIGMQREVILRLSSFMAVADFCETTDLVFTLPQRLAERIAADRELCLRRLPAELQQPSVKFYFYWHTRHHHDPRMIWIREQIAEIAQALPGFKPV</sequence>
<dbReference type="InterPro" id="IPR000847">
    <property type="entry name" value="LysR_HTH_N"/>
</dbReference>
<evidence type="ECO:0000259" key="5">
    <source>
        <dbReference type="PROSITE" id="PS50931"/>
    </source>
</evidence>
<dbReference type="GO" id="GO:0003677">
    <property type="term" value="F:DNA binding"/>
    <property type="evidence" value="ECO:0007669"/>
    <property type="project" value="UniProtKB-KW"/>
</dbReference>
<keyword evidence="4" id="KW-0804">Transcription</keyword>
<dbReference type="RefSeq" id="WP_151056427.1">
    <property type="nucleotide sequence ID" value="NZ_CP044222.1"/>
</dbReference>
<dbReference type="InterPro" id="IPR037402">
    <property type="entry name" value="YidZ_PBP2"/>
</dbReference>
<dbReference type="Gene3D" id="1.10.10.10">
    <property type="entry name" value="Winged helix-like DNA-binding domain superfamily/Winged helix DNA-binding domain"/>
    <property type="match status" value="1"/>
</dbReference>
<dbReference type="KEGG" id="nik:F5I99_12325"/>
<dbReference type="AlphaFoldDB" id="A0A5J6LFL3"/>
<accession>A0A5J6LFL3</accession>
<evidence type="ECO:0000256" key="2">
    <source>
        <dbReference type="ARBA" id="ARBA00023015"/>
    </source>
</evidence>
<dbReference type="InterPro" id="IPR036390">
    <property type="entry name" value="WH_DNA-bd_sf"/>
</dbReference>
<organism evidence="6 7">
    <name type="scientific">Nitrincola iocasae</name>
    <dbReference type="NCBI Taxonomy" id="2614693"/>
    <lineage>
        <taxon>Bacteria</taxon>
        <taxon>Pseudomonadati</taxon>
        <taxon>Pseudomonadota</taxon>
        <taxon>Gammaproteobacteria</taxon>
        <taxon>Oceanospirillales</taxon>
        <taxon>Oceanospirillaceae</taxon>
        <taxon>Nitrincola</taxon>
    </lineage>
</organism>
<dbReference type="PANTHER" id="PTHR30118">
    <property type="entry name" value="HTH-TYPE TRANSCRIPTIONAL REGULATOR LEUO-RELATED"/>
    <property type="match status" value="1"/>
</dbReference>